<keyword evidence="3" id="KW-1185">Reference proteome</keyword>
<name>A0AB73NJR8_YERKR</name>
<evidence type="ECO:0000256" key="1">
    <source>
        <dbReference type="SAM" id="Phobius"/>
    </source>
</evidence>
<accession>A0AB73NJR8</accession>
<gene>
    <name evidence="2" type="ORF">CBW52_07660</name>
</gene>
<feature type="transmembrane region" description="Helical" evidence="1">
    <location>
        <begin position="20"/>
        <end position="41"/>
    </location>
</feature>
<dbReference type="Pfam" id="PF14163">
    <property type="entry name" value="SieB"/>
    <property type="match status" value="1"/>
</dbReference>
<keyword evidence="1" id="KW-0472">Membrane</keyword>
<feature type="transmembrane region" description="Helical" evidence="1">
    <location>
        <begin position="47"/>
        <end position="67"/>
    </location>
</feature>
<keyword evidence="1" id="KW-0812">Transmembrane</keyword>
<dbReference type="RefSeq" id="WP_087795107.1">
    <property type="nucleotide sequence ID" value="NZ_CAWNET010000061.1"/>
</dbReference>
<dbReference type="AlphaFoldDB" id="A0AB73NJR8"/>
<comment type="caution">
    <text evidence="2">The sequence shown here is derived from an EMBL/GenBank/DDBJ whole genome shotgun (WGS) entry which is preliminary data.</text>
</comment>
<evidence type="ECO:0000313" key="2">
    <source>
        <dbReference type="EMBL" id="OVZ80978.1"/>
    </source>
</evidence>
<organism evidence="2 3">
    <name type="scientific">Yersinia kristensenii</name>
    <dbReference type="NCBI Taxonomy" id="28152"/>
    <lineage>
        <taxon>Bacteria</taxon>
        <taxon>Pseudomonadati</taxon>
        <taxon>Pseudomonadota</taxon>
        <taxon>Gammaproteobacteria</taxon>
        <taxon>Enterobacterales</taxon>
        <taxon>Yersiniaceae</taxon>
        <taxon>Yersinia</taxon>
    </lineage>
</organism>
<evidence type="ECO:0000313" key="3">
    <source>
        <dbReference type="Proteomes" id="UP000195840"/>
    </source>
</evidence>
<reference evidence="2 3" key="1">
    <citation type="submission" date="2017-05" db="EMBL/GenBank/DDBJ databases">
        <title>Whole genome sequencing of Yersinia kristensenii.</title>
        <authorList>
            <person name="Campioni F."/>
        </authorList>
    </citation>
    <scope>NUCLEOTIDE SEQUENCE [LARGE SCALE GENOMIC DNA]</scope>
    <source>
        <strain evidence="2 3">CFSAN060538</strain>
    </source>
</reference>
<protein>
    <recommendedName>
        <fullName evidence="4">Superinfection exclusion protein B</fullName>
    </recommendedName>
</protein>
<dbReference type="Proteomes" id="UP000195840">
    <property type="component" value="Unassembled WGS sequence"/>
</dbReference>
<evidence type="ECO:0008006" key="4">
    <source>
        <dbReference type="Google" id="ProtNLM"/>
    </source>
</evidence>
<proteinExistence type="predicted"/>
<dbReference type="InterPro" id="IPR025982">
    <property type="entry name" value="SieB"/>
</dbReference>
<dbReference type="EMBL" id="NHOG01000009">
    <property type="protein sequence ID" value="OVZ80978.1"/>
    <property type="molecule type" value="Genomic_DNA"/>
</dbReference>
<keyword evidence="1" id="KW-1133">Transmembrane helix</keyword>
<sequence>MPDFIGLLSKLFSNEPLERLMYMVIIFIAALFLLPKGYAQLVNEKVGIPYACHILIFAISFVLAVNIQRIFLLCRLKISLYLNERQEKQQTKYIHRVIDSLTEGQRKILIIALSRQYPVIHESRQNSDIKTLVDLDVLIPQQGQLLPHENPHSVLHVSEIYWPFLMSRWNAYSGELN</sequence>